<evidence type="ECO:0000313" key="6">
    <source>
        <dbReference type="Proteomes" id="UP000198694"/>
    </source>
</evidence>
<organism evidence="5 6">
    <name type="scientific">Sediminibacillus albus</name>
    <dbReference type="NCBI Taxonomy" id="407036"/>
    <lineage>
        <taxon>Bacteria</taxon>
        <taxon>Bacillati</taxon>
        <taxon>Bacillota</taxon>
        <taxon>Bacilli</taxon>
        <taxon>Bacillales</taxon>
        <taxon>Bacillaceae</taxon>
        <taxon>Sediminibacillus</taxon>
    </lineage>
</organism>
<dbReference type="InterPro" id="IPR005670">
    <property type="entry name" value="PstB-like"/>
</dbReference>
<dbReference type="GO" id="GO:0035435">
    <property type="term" value="P:phosphate ion transmembrane transport"/>
    <property type="evidence" value="ECO:0007669"/>
    <property type="project" value="InterPro"/>
</dbReference>
<evidence type="ECO:0000313" key="5">
    <source>
        <dbReference type="EMBL" id="SDK54945.1"/>
    </source>
</evidence>
<keyword evidence="1" id="KW-0813">Transport</keyword>
<dbReference type="AlphaFoldDB" id="A0A1G9CU33"/>
<keyword evidence="6" id="KW-1185">Reference proteome</keyword>
<dbReference type="PROSITE" id="PS50893">
    <property type="entry name" value="ABC_TRANSPORTER_2"/>
    <property type="match status" value="1"/>
</dbReference>
<protein>
    <submittedName>
        <fullName evidence="5">Putative ABC transport system ATP-binding protein</fullName>
    </submittedName>
</protein>
<dbReference type="STRING" id="407036.SAMN05216243_3531"/>
<evidence type="ECO:0000256" key="1">
    <source>
        <dbReference type="ARBA" id="ARBA00022448"/>
    </source>
</evidence>
<dbReference type="GO" id="GO:0016887">
    <property type="term" value="F:ATP hydrolysis activity"/>
    <property type="evidence" value="ECO:0007669"/>
    <property type="project" value="InterPro"/>
</dbReference>
<dbReference type="Pfam" id="PF00005">
    <property type="entry name" value="ABC_tran"/>
    <property type="match status" value="1"/>
</dbReference>
<accession>A0A1G9CU33</accession>
<evidence type="ECO:0000256" key="3">
    <source>
        <dbReference type="ARBA" id="ARBA00022840"/>
    </source>
</evidence>
<reference evidence="5 6" key="1">
    <citation type="submission" date="2016-10" db="EMBL/GenBank/DDBJ databases">
        <authorList>
            <person name="de Groot N.N."/>
        </authorList>
    </citation>
    <scope>NUCLEOTIDE SEQUENCE [LARGE SCALE GENOMIC DNA]</scope>
    <source>
        <strain evidence="5 6">CGMCC 1.6502</strain>
    </source>
</reference>
<dbReference type="CDD" id="cd03260">
    <property type="entry name" value="ABC_PstB_phosphate_transporter"/>
    <property type="match status" value="1"/>
</dbReference>
<feature type="domain" description="ABC transporter" evidence="4">
    <location>
        <begin position="1"/>
        <end position="230"/>
    </location>
</feature>
<gene>
    <name evidence="5" type="ORF">SAMN05216243_3531</name>
</gene>
<dbReference type="OrthoDB" id="9785080at2"/>
<name>A0A1G9CU33_9BACI</name>
<dbReference type="InterPro" id="IPR017871">
    <property type="entry name" value="ABC_transporter-like_CS"/>
</dbReference>
<evidence type="ECO:0000256" key="2">
    <source>
        <dbReference type="ARBA" id="ARBA00022741"/>
    </source>
</evidence>
<dbReference type="InterPro" id="IPR027417">
    <property type="entry name" value="P-loop_NTPase"/>
</dbReference>
<dbReference type="PROSITE" id="PS00211">
    <property type="entry name" value="ABC_TRANSPORTER_1"/>
    <property type="match status" value="1"/>
</dbReference>
<keyword evidence="3 5" id="KW-0067">ATP-binding</keyword>
<dbReference type="Gene3D" id="3.40.50.300">
    <property type="entry name" value="P-loop containing nucleotide triphosphate hydrolases"/>
    <property type="match status" value="1"/>
</dbReference>
<sequence>MNNEVFVFSGVSTPQLSNIEFKINKGEKVVLFGPSGAGKSSLLFLFNRLKDPTEGRIHYRDKPITDYHVASLRKQVGLVMQSHHLFPGTVYDNLQYGPSLFESWDEGQASELLEMVALPQTILHKNVNQLSGGEKQRISFARTLANRPDVLLLDEPTSALDERTTEEIEDLLKMLGKEKNLTMIMVTHDLSQAKRLGDRGMFMSEGKLLVDQPVEEIFTSPENETLKNFLNR</sequence>
<proteinExistence type="predicted"/>
<dbReference type="RefSeq" id="WP_093217039.1">
    <property type="nucleotide sequence ID" value="NZ_FNFL01000008.1"/>
</dbReference>
<dbReference type="PANTHER" id="PTHR43423">
    <property type="entry name" value="ABC TRANSPORTER I FAMILY MEMBER 17"/>
    <property type="match status" value="1"/>
</dbReference>
<dbReference type="SMART" id="SM00382">
    <property type="entry name" value="AAA"/>
    <property type="match status" value="1"/>
</dbReference>
<evidence type="ECO:0000259" key="4">
    <source>
        <dbReference type="PROSITE" id="PS50893"/>
    </source>
</evidence>
<dbReference type="EMBL" id="FNFL01000008">
    <property type="protein sequence ID" value="SDK54945.1"/>
    <property type="molecule type" value="Genomic_DNA"/>
</dbReference>
<dbReference type="Proteomes" id="UP000198694">
    <property type="component" value="Unassembled WGS sequence"/>
</dbReference>
<dbReference type="GO" id="GO:0005524">
    <property type="term" value="F:ATP binding"/>
    <property type="evidence" value="ECO:0007669"/>
    <property type="project" value="UniProtKB-KW"/>
</dbReference>
<dbReference type="InterPro" id="IPR003593">
    <property type="entry name" value="AAA+_ATPase"/>
</dbReference>
<dbReference type="SUPFAM" id="SSF52540">
    <property type="entry name" value="P-loop containing nucleoside triphosphate hydrolases"/>
    <property type="match status" value="1"/>
</dbReference>
<dbReference type="PANTHER" id="PTHR43423:SF1">
    <property type="entry name" value="ABC TRANSPORTER I FAMILY MEMBER 17"/>
    <property type="match status" value="1"/>
</dbReference>
<dbReference type="GO" id="GO:0016020">
    <property type="term" value="C:membrane"/>
    <property type="evidence" value="ECO:0007669"/>
    <property type="project" value="InterPro"/>
</dbReference>
<dbReference type="GO" id="GO:0005315">
    <property type="term" value="F:phosphate transmembrane transporter activity"/>
    <property type="evidence" value="ECO:0007669"/>
    <property type="project" value="InterPro"/>
</dbReference>
<keyword evidence="2" id="KW-0547">Nucleotide-binding</keyword>
<dbReference type="InterPro" id="IPR003439">
    <property type="entry name" value="ABC_transporter-like_ATP-bd"/>
</dbReference>